<evidence type="ECO:0000313" key="1">
    <source>
        <dbReference type="EMBL" id="JAD70100.1"/>
    </source>
</evidence>
<dbReference type="AlphaFoldDB" id="A0A0A9C9R0"/>
<reference evidence="1" key="2">
    <citation type="journal article" date="2015" name="Data Brief">
        <title>Shoot transcriptome of the giant reed, Arundo donax.</title>
        <authorList>
            <person name="Barrero R.A."/>
            <person name="Guerrero F.D."/>
            <person name="Moolhuijzen P."/>
            <person name="Goolsby J.A."/>
            <person name="Tidwell J."/>
            <person name="Bellgard S.E."/>
            <person name="Bellgard M.I."/>
        </authorList>
    </citation>
    <scope>NUCLEOTIDE SEQUENCE</scope>
    <source>
        <tissue evidence="1">Shoot tissue taken approximately 20 cm above the soil surface</tissue>
    </source>
</reference>
<organism evidence="1">
    <name type="scientific">Arundo donax</name>
    <name type="common">Giant reed</name>
    <name type="synonym">Donax arundinaceus</name>
    <dbReference type="NCBI Taxonomy" id="35708"/>
    <lineage>
        <taxon>Eukaryota</taxon>
        <taxon>Viridiplantae</taxon>
        <taxon>Streptophyta</taxon>
        <taxon>Embryophyta</taxon>
        <taxon>Tracheophyta</taxon>
        <taxon>Spermatophyta</taxon>
        <taxon>Magnoliopsida</taxon>
        <taxon>Liliopsida</taxon>
        <taxon>Poales</taxon>
        <taxon>Poaceae</taxon>
        <taxon>PACMAD clade</taxon>
        <taxon>Arundinoideae</taxon>
        <taxon>Arundineae</taxon>
        <taxon>Arundo</taxon>
    </lineage>
</organism>
<dbReference type="EMBL" id="GBRH01227795">
    <property type="protein sequence ID" value="JAD70100.1"/>
    <property type="molecule type" value="Transcribed_RNA"/>
</dbReference>
<name>A0A0A9C9R0_ARUDO</name>
<reference evidence="1" key="1">
    <citation type="submission" date="2014-09" db="EMBL/GenBank/DDBJ databases">
        <authorList>
            <person name="Magalhaes I.L.F."/>
            <person name="Oliveira U."/>
            <person name="Santos F.R."/>
            <person name="Vidigal T.H.D.A."/>
            <person name="Brescovit A.D."/>
            <person name="Santos A.J."/>
        </authorList>
    </citation>
    <scope>NUCLEOTIDE SEQUENCE</scope>
    <source>
        <tissue evidence="1">Shoot tissue taken approximately 20 cm above the soil surface</tissue>
    </source>
</reference>
<accession>A0A0A9C9R0</accession>
<sequence length="112" mass="12586">MMEEAIMAYHASQTSFPMSKQVPFVPRMVASMAYRLIAVSMEKWKLIPNLRKLKLSLMDPAKRRYSRSQMRFYLVLAAIAWKQSSAITTITVSTNLGTFAGSVKGIGLPVEL</sequence>
<protein>
    <submittedName>
        <fullName evidence="1">Uncharacterized protein</fullName>
    </submittedName>
</protein>
<proteinExistence type="predicted"/>